<accession>A0A517RMI3</accession>
<protein>
    <submittedName>
        <fullName evidence="1">Uncharacterized protein</fullName>
    </submittedName>
</protein>
<dbReference type="KEGG" id="gaz:Pan241w_51290"/>
<gene>
    <name evidence="1" type="ORF">Pan241w_51290</name>
</gene>
<dbReference type="RefSeq" id="WP_145220917.1">
    <property type="nucleotide sequence ID" value="NZ_CP036269.1"/>
</dbReference>
<dbReference type="AlphaFoldDB" id="A0A517RMI3"/>
<dbReference type="OrthoDB" id="291484at2"/>
<evidence type="ECO:0000313" key="1">
    <source>
        <dbReference type="EMBL" id="QDT45012.1"/>
    </source>
</evidence>
<reference evidence="1 2" key="1">
    <citation type="submission" date="2019-02" db="EMBL/GenBank/DDBJ databases">
        <title>Deep-cultivation of Planctomycetes and their phenomic and genomic characterization uncovers novel biology.</title>
        <authorList>
            <person name="Wiegand S."/>
            <person name="Jogler M."/>
            <person name="Boedeker C."/>
            <person name="Pinto D."/>
            <person name="Vollmers J."/>
            <person name="Rivas-Marin E."/>
            <person name="Kohn T."/>
            <person name="Peeters S.H."/>
            <person name="Heuer A."/>
            <person name="Rast P."/>
            <person name="Oberbeckmann S."/>
            <person name="Bunk B."/>
            <person name="Jeske O."/>
            <person name="Meyerdierks A."/>
            <person name="Storesund J.E."/>
            <person name="Kallscheuer N."/>
            <person name="Luecker S."/>
            <person name="Lage O.M."/>
            <person name="Pohl T."/>
            <person name="Merkel B.J."/>
            <person name="Hornburger P."/>
            <person name="Mueller R.-W."/>
            <person name="Bruemmer F."/>
            <person name="Labrenz M."/>
            <person name="Spormann A.M."/>
            <person name="Op den Camp H."/>
            <person name="Overmann J."/>
            <person name="Amann R."/>
            <person name="Jetten M.S.M."/>
            <person name="Mascher T."/>
            <person name="Medema M.H."/>
            <person name="Devos D.P."/>
            <person name="Kaster A.-K."/>
            <person name="Ovreas L."/>
            <person name="Rohde M."/>
            <person name="Galperin M.Y."/>
            <person name="Jogler C."/>
        </authorList>
    </citation>
    <scope>NUCLEOTIDE SEQUENCE [LARGE SCALE GENOMIC DNA]</scope>
    <source>
        <strain evidence="1 2">Pan241w</strain>
    </source>
</reference>
<dbReference type="Proteomes" id="UP000317171">
    <property type="component" value="Chromosome"/>
</dbReference>
<evidence type="ECO:0000313" key="2">
    <source>
        <dbReference type="Proteomes" id="UP000317171"/>
    </source>
</evidence>
<keyword evidence="2" id="KW-1185">Reference proteome</keyword>
<organism evidence="1 2">
    <name type="scientific">Gimesia alba</name>
    <dbReference type="NCBI Taxonomy" id="2527973"/>
    <lineage>
        <taxon>Bacteria</taxon>
        <taxon>Pseudomonadati</taxon>
        <taxon>Planctomycetota</taxon>
        <taxon>Planctomycetia</taxon>
        <taxon>Planctomycetales</taxon>
        <taxon>Planctomycetaceae</taxon>
        <taxon>Gimesia</taxon>
    </lineage>
</organism>
<proteinExistence type="predicted"/>
<sequence>MTKRPKRLMYAGGGVLILGIILGQFFGLTPGINTDSGPGECEKTTESVDENQSILASSESDIVPILIEPEPKKDKSQSELPLKVLDILIEDRSYLIKSAAQPQKQYRPAEIAEIIRLAKQTTGDEDGIHIRVYRKGSARVTPESQLKDELKKAGLSTQMIDWKTHLVD</sequence>
<dbReference type="EMBL" id="CP036269">
    <property type="protein sequence ID" value="QDT45012.1"/>
    <property type="molecule type" value="Genomic_DNA"/>
</dbReference>
<name>A0A517RMI3_9PLAN</name>